<gene>
    <name evidence="1" type="ORF">CYLTODRAFT_415780</name>
</gene>
<evidence type="ECO:0000313" key="1">
    <source>
        <dbReference type="EMBL" id="KIY60960.1"/>
    </source>
</evidence>
<reference evidence="1 2" key="1">
    <citation type="journal article" date="2015" name="Fungal Genet. Biol.">
        <title>Evolution of novel wood decay mechanisms in Agaricales revealed by the genome sequences of Fistulina hepatica and Cylindrobasidium torrendii.</title>
        <authorList>
            <person name="Floudas D."/>
            <person name="Held B.W."/>
            <person name="Riley R."/>
            <person name="Nagy L.G."/>
            <person name="Koehler G."/>
            <person name="Ransdell A.S."/>
            <person name="Younus H."/>
            <person name="Chow J."/>
            <person name="Chiniquy J."/>
            <person name="Lipzen A."/>
            <person name="Tritt A."/>
            <person name="Sun H."/>
            <person name="Haridas S."/>
            <person name="LaButti K."/>
            <person name="Ohm R.A."/>
            <person name="Kues U."/>
            <person name="Blanchette R.A."/>
            <person name="Grigoriev I.V."/>
            <person name="Minto R.E."/>
            <person name="Hibbett D.S."/>
        </authorList>
    </citation>
    <scope>NUCLEOTIDE SEQUENCE [LARGE SCALE GENOMIC DNA]</scope>
    <source>
        <strain evidence="1 2">FP15055 ss-10</strain>
    </source>
</reference>
<name>A0A0D7ASG5_9AGAR</name>
<dbReference type="Proteomes" id="UP000054007">
    <property type="component" value="Unassembled WGS sequence"/>
</dbReference>
<dbReference type="AlphaFoldDB" id="A0A0D7ASG5"/>
<proteinExistence type="predicted"/>
<organism evidence="1 2">
    <name type="scientific">Cylindrobasidium torrendii FP15055 ss-10</name>
    <dbReference type="NCBI Taxonomy" id="1314674"/>
    <lineage>
        <taxon>Eukaryota</taxon>
        <taxon>Fungi</taxon>
        <taxon>Dikarya</taxon>
        <taxon>Basidiomycota</taxon>
        <taxon>Agaricomycotina</taxon>
        <taxon>Agaricomycetes</taxon>
        <taxon>Agaricomycetidae</taxon>
        <taxon>Agaricales</taxon>
        <taxon>Marasmiineae</taxon>
        <taxon>Physalacriaceae</taxon>
        <taxon>Cylindrobasidium</taxon>
    </lineage>
</organism>
<protein>
    <submittedName>
        <fullName evidence="1">Uncharacterized protein</fullName>
    </submittedName>
</protein>
<feature type="non-terminal residue" evidence="1">
    <location>
        <position position="1"/>
    </location>
</feature>
<keyword evidence="2" id="KW-1185">Reference proteome</keyword>
<evidence type="ECO:0000313" key="2">
    <source>
        <dbReference type="Proteomes" id="UP000054007"/>
    </source>
</evidence>
<dbReference type="EMBL" id="KN881128">
    <property type="protein sequence ID" value="KIY60960.1"/>
    <property type="molecule type" value="Genomic_DNA"/>
</dbReference>
<accession>A0A0D7ASG5</accession>
<sequence>ERLRLSKKLRHQSRKIDYGNPTRTSSASEVYSGAAEKLPSSLVPIWQDVCQSMENVLVNPAPSDSPLTRMPIAGSFWSFPSASTWYPPRSRPQMDQMSTDIPQKKVQDAWAILGYAESKLAHLREQFSGTPDGASHADLRSAILEGHGITHTAFNIVGPGKMDSKFGSRLAAMKCEAQQLSMLLDTFKAVIPAPKIGPIPVDAGVD</sequence>